<dbReference type="AlphaFoldDB" id="A0A1X2HIQ8"/>
<feature type="compositionally biased region" description="Acidic residues" evidence="1">
    <location>
        <begin position="202"/>
        <end position="213"/>
    </location>
</feature>
<proteinExistence type="predicted"/>
<protein>
    <submittedName>
        <fullName evidence="2">Uncharacterized protein</fullName>
    </submittedName>
</protein>
<keyword evidence="3" id="KW-1185">Reference proteome</keyword>
<evidence type="ECO:0000313" key="3">
    <source>
        <dbReference type="Proteomes" id="UP000242180"/>
    </source>
</evidence>
<dbReference type="InParanoid" id="A0A1X2HIQ8"/>
<dbReference type="OMA" id="HMASMEE"/>
<gene>
    <name evidence="2" type="ORF">BCR43DRAFT_487586</name>
</gene>
<comment type="caution">
    <text evidence="2">The sequence shown here is derived from an EMBL/GenBank/DDBJ whole genome shotgun (WGS) entry which is preliminary data.</text>
</comment>
<organism evidence="2 3">
    <name type="scientific">Syncephalastrum racemosum</name>
    <name type="common">Filamentous fungus</name>
    <dbReference type="NCBI Taxonomy" id="13706"/>
    <lineage>
        <taxon>Eukaryota</taxon>
        <taxon>Fungi</taxon>
        <taxon>Fungi incertae sedis</taxon>
        <taxon>Mucoromycota</taxon>
        <taxon>Mucoromycotina</taxon>
        <taxon>Mucoromycetes</taxon>
        <taxon>Mucorales</taxon>
        <taxon>Syncephalastraceae</taxon>
        <taxon>Syncephalastrum</taxon>
    </lineage>
</organism>
<evidence type="ECO:0000256" key="1">
    <source>
        <dbReference type="SAM" id="MobiDB-lite"/>
    </source>
</evidence>
<sequence>MDNLLSFLEEPEEDPHHDSFSLNSDVPATEAYAPQPLATRGPYQRRDHIQLKRRNAEFKPYDFRKPIRIERSKSTIDFINPAAIRSRRMYQEIEQEQDFLMQMRKQWCLKLEELKRDRELLMHMASMEEYDVLDSQPLIQYTRPQAKVPLQPSMRAVNNKHAGDAHQQLSAKPMTMDELLTTTAHNTHKSTEEDTRSSTENGGDEAEEDELDLSDLLGDDMGTPQANPELDDLDEEERTRRALTQMLEEFGPEW</sequence>
<feature type="region of interest" description="Disordered" evidence="1">
    <location>
        <begin position="1"/>
        <end position="20"/>
    </location>
</feature>
<reference evidence="2 3" key="1">
    <citation type="submission" date="2016-07" db="EMBL/GenBank/DDBJ databases">
        <title>Pervasive Adenine N6-methylation of Active Genes in Fungi.</title>
        <authorList>
            <consortium name="DOE Joint Genome Institute"/>
            <person name="Mondo S.J."/>
            <person name="Dannebaum R.O."/>
            <person name="Kuo R.C."/>
            <person name="Labutti K."/>
            <person name="Haridas S."/>
            <person name="Kuo A."/>
            <person name="Salamov A."/>
            <person name="Ahrendt S.R."/>
            <person name="Lipzen A."/>
            <person name="Sullivan W."/>
            <person name="Andreopoulos W.B."/>
            <person name="Clum A."/>
            <person name="Lindquist E."/>
            <person name="Daum C."/>
            <person name="Ramamoorthy G.K."/>
            <person name="Gryganskyi A."/>
            <person name="Culley D."/>
            <person name="Magnuson J.K."/>
            <person name="James T.Y."/>
            <person name="O'Malley M.A."/>
            <person name="Stajich J.E."/>
            <person name="Spatafora J.W."/>
            <person name="Visel A."/>
            <person name="Grigoriev I.V."/>
        </authorList>
    </citation>
    <scope>NUCLEOTIDE SEQUENCE [LARGE SCALE GENOMIC DNA]</scope>
    <source>
        <strain evidence="2 3">NRRL 2496</strain>
    </source>
</reference>
<dbReference type="EMBL" id="MCGN01000003">
    <property type="protein sequence ID" value="ORY98476.1"/>
    <property type="molecule type" value="Genomic_DNA"/>
</dbReference>
<feature type="region of interest" description="Disordered" evidence="1">
    <location>
        <begin position="185"/>
        <end position="254"/>
    </location>
</feature>
<name>A0A1X2HIQ8_SYNRA</name>
<dbReference type="Proteomes" id="UP000242180">
    <property type="component" value="Unassembled WGS sequence"/>
</dbReference>
<evidence type="ECO:0000313" key="2">
    <source>
        <dbReference type="EMBL" id="ORY98476.1"/>
    </source>
</evidence>
<accession>A0A1X2HIQ8</accession>